<dbReference type="PANTHER" id="PTHR30193:SF44">
    <property type="entry name" value="LACTOSE TRANSPORT SYSTEM PERMEASE PROTEIN LACF"/>
    <property type="match status" value="1"/>
</dbReference>
<evidence type="ECO:0000313" key="10">
    <source>
        <dbReference type="Proteomes" id="UP000824123"/>
    </source>
</evidence>
<dbReference type="Gene3D" id="1.10.3720.10">
    <property type="entry name" value="MetI-like"/>
    <property type="match status" value="1"/>
</dbReference>
<evidence type="ECO:0000256" key="3">
    <source>
        <dbReference type="ARBA" id="ARBA00022475"/>
    </source>
</evidence>
<keyword evidence="3" id="KW-1003">Cell membrane</keyword>
<evidence type="ECO:0000256" key="1">
    <source>
        <dbReference type="ARBA" id="ARBA00004651"/>
    </source>
</evidence>
<keyword evidence="5 7" id="KW-1133">Transmembrane helix</keyword>
<dbReference type="Proteomes" id="UP000824123">
    <property type="component" value="Unassembled WGS sequence"/>
</dbReference>
<sequence>MFYLLLLPALLCIIIFSYAPMCGIIMAFKQYRFNTPSAFGDIPIIRFFGQMANMEWVGLKWFESLWKKPDFWLAFKNTLIISFGRLVFEFPAPIILALLMNEMRLPRLKRVYQTVYTFPHFLSWVLVVSLIRMLFQSDGTVNSIINALGGESVGFLTDPGLFRPMLFTTSIWKGVGWGSIIYLATISGIDPSLYEAATIDGANRWQACWYITWPSIKPTVVIMLIMQCGQILNAGFDQVFNMYNDLTLSTGDIFDTFIYRYAFQKGQNLSLSVAAGLFKSVCNFALLLAANFIARLCGEEGLL</sequence>
<dbReference type="GO" id="GO:0055085">
    <property type="term" value="P:transmembrane transport"/>
    <property type="evidence" value="ECO:0007669"/>
    <property type="project" value="InterPro"/>
</dbReference>
<reference evidence="9" key="1">
    <citation type="submission" date="2020-10" db="EMBL/GenBank/DDBJ databases">
        <authorList>
            <person name="Gilroy R."/>
        </authorList>
    </citation>
    <scope>NUCLEOTIDE SEQUENCE</scope>
    <source>
        <strain evidence="9">ChiSxjej2B14-8506</strain>
    </source>
</reference>
<dbReference type="PANTHER" id="PTHR30193">
    <property type="entry name" value="ABC TRANSPORTER PERMEASE PROTEIN"/>
    <property type="match status" value="1"/>
</dbReference>
<gene>
    <name evidence="9" type="ORF">IAC59_07555</name>
</gene>
<evidence type="ECO:0000256" key="7">
    <source>
        <dbReference type="RuleBase" id="RU363032"/>
    </source>
</evidence>
<organism evidence="9 10">
    <name type="scientific">Candidatus Fimadaptatus faecigallinarum</name>
    <dbReference type="NCBI Taxonomy" id="2840814"/>
    <lineage>
        <taxon>Bacteria</taxon>
        <taxon>Bacillati</taxon>
        <taxon>Bacillota</taxon>
        <taxon>Clostridia</taxon>
        <taxon>Eubacteriales</taxon>
        <taxon>Candidatus Fimadaptatus</taxon>
    </lineage>
</organism>
<feature type="transmembrane region" description="Helical" evidence="7">
    <location>
        <begin position="111"/>
        <end position="135"/>
    </location>
</feature>
<evidence type="ECO:0000313" key="9">
    <source>
        <dbReference type="EMBL" id="HIU47100.1"/>
    </source>
</evidence>
<evidence type="ECO:0000256" key="4">
    <source>
        <dbReference type="ARBA" id="ARBA00022692"/>
    </source>
</evidence>
<evidence type="ECO:0000256" key="5">
    <source>
        <dbReference type="ARBA" id="ARBA00022989"/>
    </source>
</evidence>
<feature type="transmembrane region" description="Helical" evidence="7">
    <location>
        <begin position="79"/>
        <end position="99"/>
    </location>
</feature>
<dbReference type="SUPFAM" id="SSF161098">
    <property type="entry name" value="MetI-like"/>
    <property type="match status" value="1"/>
</dbReference>
<evidence type="ECO:0000259" key="8">
    <source>
        <dbReference type="PROSITE" id="PS50928"/>
    </source>
</evidence>
<dbReference type="GO" id="GO:0005886">
    <property type="term" value="C:plasma membrane"/>
    <property type="evidence" value="ECO:0007669"/>
    <property type="project" value="UniProtKB-SubCell"/>
</dbReference>
<keyword evidence="4 7" id="KW-0812">Transmembrane</keyword>
<evidence type="ECO:0000256" key="6">
    <source>
        <dbReference type="ARBA" id="ARBA00023136"/>
    </source>
</evidence>
<evidence type="ECO:0000256" key="2">
    <source>
        <dbReference type="ARBA" id="ARBA00022448"/>
    </source>
</evidence>
<dbReference type="InterPro" id="IPR000515">
    <property type="entry name" value="MetI-like"/>
</dbReference>
<dbReference type="EMBL" id="DVNK01000044">
    <property type="protein sequence ID" value="HIU47100.1"/>
    <property type="molecule type" value="Genomic_DNA"/>
</dbReference>
<reference evidence="9" key="2">
    <citation type="journal article" date="2021" name="PeerJ">
        <title>Extensive microbial diversity within the chicken gut microbiome revealed by metagenomics and culture.</title>
        <authorList>
            <person name="Gilroy R."/>
            <person name="Ravi A."/>
            <person name="Getino M."/>
            <person name="Pursley I."/>
            <person name="Horton D.L."/>
            <person name="Alikhan N.F."/>
            <person name="Baker D."/>
            <person name="Gharbi K."/>
            <person name="Hall N."/>
            <person name="Watson M."/>
            <person name="Adriaenssens E.M."/>
            <person name="Foster-Nyarko E."/>
            <person name="Jarju S."/>
            <person name="Secka A."/>
            <person name="Antonio M."/>
            <person name="Oren A."/>
            <person name="Chaudhuri R.R."/>
            <person name="La Ragione R."/>
            <person name="Hildebrand F."/>
            <person name="Pallen M.J."/>
        </authorList>
    </citation>
    <scope>NUCLEOTIDE SEQUENCE</scope>
    <source>
        <strain evidence="9">ChiSxjej2B14-8506</strain>
    </source>
</reference>
<dbReference type="CDD" id="cd06261">
    <property type="entry name" value="TM_PBP2"/>
    <property type="match status" value="1"/>
</dbReference>
<dbReference type="InterPro" id="IPR035906">
    <property type="entry name" value="MetI-like_sf"/>
</dbReference>
<keyword evidence="2 7" id="KW-0813">Transport</keyword>
<comment type="subcellular location">
    <subcellularLocation>
        <location evidence="1 7">Cell membrane</location>
        <topology evidence="1 7">Multi-pass membrane protein</topology>
    </subcellularLocation>
</comment>
<name>A0A9D1LSE9_9FIRM</name>
<proteinExistence type="inferred from homology"/>
<dbReference type="InterPro" id="IPR051393">
    <property type="entry name" value="ABC_transporter_permease"/>
</dbReference>
<dbReference type="AlphaFoldDB" id="A0A9D1LSE9"/>
<accession>A0A9D1LSE9</accession>
<comment type="similarity">
    <text evidence="7">Belongs to the binding-protein-dependent transport system permease family.</text>
</comment>
<protein>
    <submittedName>
        <fullName evidence="9">Sugar ABC transporter permease</fullName>
    </submittedName>
</protein>
<keyword evidence="6 7" id="KW-0472">Membrane</keyword>
<feature type="domain" description="ABC transmembrane type-1" evidence="8">
    <location>
        <begin position="75"/>
        <end position="290"/>
    </location>
</feature>
<dbReference type="PROSITE" id="PS50928">
    <property type="entry name" value="ABC_TM1"/>
    <property type="match status" value="1"/>
</dbReference>
<dbReference type="Pfam" id="PF00528">
    <property type="entry name" value="BPD_transp_1"/>
    <property type="match status" value="1"/>
</dbReference>
<comment type="caution">
    <text evidence="9">The sequence shown here is derived from an EMBL/GenBank/DDBJ whole genome shotgun (WGS) entry which is preliminary data.</text>
</comment>